<organism evidence="1 2">
    <name type="scientific">Actinomyces marmotae</name>
    <dbReference type="NCBI Taxonomy" id="2737173"/>
    <lineage>
        <taxon>Bacteria</taxon>
        <taxon>Bacillati</taxon>
        <taxon>Actinomycetota</taxon>
        <taxon>Actinomycetes</taxon>
        <taxon>Actinomycetales</taxon>
        <taxon>Actinomycetaceae</taxon>
        <taxon>Actinomyces</taxon>
    </lineage>
</organism>
<protein>
    <submittedName>
        <fullName evidence="1">Uncharacterized protein</fullName>
    </submittedName>
</protein>
<accession>A0A6M8B4P9</accession>
<dbReference type="RefSeq" id="WP_159522802.1">
    <property type="nucleotide sequence ID" value="NZ_CP053642.1"/>
</dbReference>
<dbReference type="AlphaFoldDB" id="A0A6M8B4P9"/>
<dbReference type="KEGG" id="amam:HPC72_01125"/>
<proteinExistence type="predicted"/>
<name>A0A6M8B4P9_9ACTO</name>
<gene>
    <name evidence="1" type="ORF">HPC72_01125</name>
</gene>
<evidence type="ECO:0000313" key="2">
    <source>
        <dbReference type="Proteomes" id="UP000504752"/>
    </source>
</evidence>
<reference evidence="1 2" key="1">
    <citation type="submission" date="2020-05" db="EMBL/GenBank/DDBJ databases">
        <title>Actinomyces sp. zg-325.</title>
        <authorList>
            <person name="Yang C."/>
        </authorList>
    </citation>
    <scope>NUCLEOTIDE SEQUENCE [LARGE SCALE GENOMIC DNA]</scope>
    <source>
        <strain evidence="2">zg-325</strain>
    </source>
</reference>
<sequence>MSASSGDLAVSLPVDTTTFTATSMLPVGLVDSRHLLLLADDVAVEEIEALALSLDERAGWVGASRLQLSPGAELHGPWPLDDDMRRSLGLPDWAAQVMLLECAPQRAGALPPELAGVDPMADAFPTAMPTGAELVALIHLRAIARRLAGAIRLVDTSPDDGNARITLVIPDPESSVMLAIYAPVWIAPDALAALLDPIAPGAVPALETSAPGGAVGFDALSHDDLERLTETIGADVLDAVWRRTERERAQAEREEAEALAAGEELVEYREGYAVVAPIDAGAPGWGGIEVRVEGTNELPIAVRGEPWAVDGVVVTSVVWRPVDIADAHALTLSRTRRRERTAARSLIERVAATIARESGGVIVDEDGFLVGLDIL</sequence>
<evidence type="ECO:0000313" key="1">
    <source>
        <dbReference type="EMBL" id="QKD79046.1"/>
    </source>
</evidence>
<keyword evidence="2" id="KW-1185">Reference proteome</keyword>
<dbReference type="EMBL" id="CP053642">
    <property type="protein sequence ID" value="QKD79046.1"/>
    <property type="molecule type" value="Genomic_DNA"/>
</dbReference>
<dbReference type="Proteomes" id="UP000504752">
    <property type="component" value="Chromosome"/>
</dbReference>